<dbReference type="GO" id="GO:0005524">
    <property type="term" value="F:ATP binding"/>
    <property type="evidence" value="ECO:0007669"/>
    <property type="project" value="InterPro"/>
</dbReference>
<evidence type="ECO:0000313" key="3">
    <source>
        <dbReference type="Proteomes" id="UP000261520"/>
    </source>
</evidence>
<dbReference type="PANTHER" id="PTHR46919:SF2">
    <property type="entry name" value="SACSIN"/>
    <property type="match status" value="1"/>
</dbReference>
<dbReference type="GO" id="GO:0004820">
    <property type="term" value="F:glycine-tRNA ligase activity"/>
    <property type="evidence" value="ECO:0007669"/>
    <property type="project" value="InterPro"/>
</dbReference>
<organism evidence="2 3">
    <name type="scientific">Periophthalmus magnuspinnatus</name>
    <dbReference type="NCBI Taxonomy" id="409849"/>
    <lineage>
        <taxon>Eukaryota</taxon>
        <taxon>Metazoa</taxon>
        <taxon>Chordata</taxon>
        <taxon>Craniata</taxon>
        <taxon>Vertebrata</taxon>
        <taxon>Euteleostomi</taxon>
        <taxon>Actinopterygii</taxon>
        <taxon>Neopterygii</taxon>
        <taxon>Teleostei</taxon>
        <taxon>Neoteleostei</taxon>
        <taxon>Acanthomorphata</taxon>
        <taxon>Gobiaria</taxon>
        <taxon>Gobiiformes</taxon>
        <taxon>Gobioidei</taxon>
        <taxon>Gobiidae</taxon>
        <taxon>Oxudercinae</taxon>
        <taxon>Periophthalmus</taxon>
    </lineage>
</organism>
<dbReference type="Ensembl" id="ENSPMGT00000000272.1">
    <property type="protein sequence ID" value="ENSPMGP00000000257.1"/>
    <property type="gene ID" value="ENSPMGG00000000259.1"/>
</dbReference>
<evidence type="ECO:0000259" key="1">
    <source>
        <dbReference type="PROSITE" id="PS50910"/>
    </source>
</evidence>
<dbReference type="SUPFAM" id="SSF46565">
    <property type="entry name" value="Chaperone J-domain"/>
    <property type="match status" value="1"/>
</dbReference>
<dbReference type="GO" id="GO:0005737">
    <property type="term" value="C:cytoplasm"/>
    <property type="evidence" value="ECO:0007669"/>
    <property type="project" value="InterPro"/>
</dbReference>
<dbReference type="SUPFAM" id="SSF55874">
    <property type="entry name" value="ATPase domain of HSP90 chaperone/DNA topoisomerase II/histidine kinase"/>
    <property type="match status" value="3"/>
</dbReference>
<dbReference type="Gene3D" id="1.20.120.330">
    <property type="entry name" value="Nucleotidyltransferases domain 2"/>
    <property type="match status" value="1"/>
</dbReference>
<dbReference type="PANTHER" id="PTHR46919">
    <property type="entry name" value="ZINC FINGER, C3HC4 TYPE (RING FINGER) FAMILY PROTEIN"/>
    <property type="match status" value="1"/>
</dbReference>
<dbReference type="InterPro" id="IPR058210">
    <property type="entry name" value="SACS/Nov_dom"/>
</dbReference>
<dbReference type="PROSITE" id="PS50910">
    <property type="entry name" value="HEPN"/>
    <property type="match status" value="1"/>
</dbReference>
<sequence>MMSAKAKKKNRRPFGATAPPFIDYLKDILRRYPDGGQILKELIQNADDAGATEVIFVHDNRSYGTDDLWAEGLAKFQGPALYAYNNAQFTDEDWEGIQSVARSVKRDDPNKVGRFGLGFNSVYHITDMTCIFSAGHLGMLDPQEKIFDDKNAGCQWSLDDEDDQQALTEMQDQFQPFRDIVALISGQEWTRIIQEDQNFNGTLFRFPLRTEKSQISDNLYSYERVVDLFGSFIVDADLSLLFLKSVSSVSLIHVDAEGSVSTQLEVKSTASQDVKLESFKDATEGYTTMKSITLKSDELKETKWLVTSCTLKEGHMDKLDYLAERLKFVPRVDLAFPCNDNVDCSKSRLCCFLPLPNNDSNKTGLPVYVNAYFGLTDNRREIKWLEEDQMNDEHAIWNELLIKEVLPEAFLTIFQDAIRLFQDYVLPVNSIYSLWPDLSQVQHKEKWHAVALDVLTQLFDQNIAVLSLAKDERQFITLSEAVFPCNGPTPSDTLAAIKRVLVSRDENLVTLSDSVTRALKAAYPGFSSLTHVTPAFLRDILHSTGVEDISDLDRRILLEYVLSDGQYAKLHGLQLLPVSDGSFKSFTNREEDTVLIDSKEFPRTLLPFCQSLFIPDSLSPECVYHLRQLAEQSKNIYNIQFVQYLHLRVLRYTRSHLPEEWNKTENSLVIWEVNSDRHPPLNWLQEFWRFLNSHFMELNCLTGLPLIPVNTVSRSQPVTLAKIQSSPTLIFEKSKQVALPDNIIQMINKVGGTVVKENNWLKHEDLDSYVLSPSPQHVLQVFVNLQSQQVVKDLMTVPKKALEELKEYFSKIDALSSCEKEFLLQLPLFQTMAGEYTNAQSKQAVLLISGLTIPVDLPLPDTVVKCANEADRRLLQLLKITLLDTAQAVNFLMDNVENRAGGKTDTEKIMTWILDHGNILFYQNPNLKRRCTHLSFIEINGKLKKTSCLYDPRVNSFKVLFEDDYFPPAVYTKTQQMLASLIDLGLIHKEVDMSPEHLLHAATIVEKLTSCNNQKARQKAQALLKILDSTDLLEDFTHDQTEQLKRLKWVPVTNPKDKQKISVQNGFSCPEEMRHSMYEDIVGYVMPMEGMLGENICSKLGLKQPPPPGKVVTNLSVLISKAKELDSPDTNVDLKKKLRSIYGHMQKSIHEYTTIISKDTRWLWNRNQFMAPRELVLNFPDNLDLSSQIGKVPDEFLPYKRLFQEFGLREELTDEEIIELLYRIKQTIEGREAAVATSSEVKVSIDILNWIWREKKEVSDDVPVPVILQHGQYTLKPKSAAVFCDLSKNCLKELECSQEEMYVVYEEMPIATAEWLDIQLLSTCILDPKSVGIEQCGQTEPITTRIKNILKEYDEESDIFKEIIQNAEDAGAQTCKFLLDFRVHKDDPESLIDPNMKLCQGPCVWAYNNEQFSPDDWKNIVKVGSASKENMVEKIGMFGLGFNTVYHVTDIPSILSGSTLLILDPNITHLKKRIKHKSNPGIKLELSRQSLFQWFPGQFAPYEGVFNCTFSGQTPKHYPGTLIKLPFRTKEESLSSEISSKVYYNQDILAFQKHFTKDSPLHLIFLKNVSTVALQTASSLSSTPLTDGDITDIFTVSKTTLCRMNIPEEGCALMSHVENMLMQLDRKYKDVIDCSNVNIVEITCQQSGETQVQCWLLSSCFGTKESLKLAMGKNKNVAFSLPAGGVAVPLQCNHETKTFEASQTNLAGKAFCFLPLSIDTGLPFNVNGTFAVTSNRKALWESGVKHEWNKSLLQDPIVSAIITALLALKNMSQNKQLDRYCYHTFWPHREHVSENFRPLVDAFYSTISQTGSAPKLFSDGDHWFSLENTLIFHESIEEDQNIFPLVLQVCQKHVKSSHAVSLPSGIRNSFKQAGLEKALQQKTWNWERFYKEAVFPNLAQIDPEWRDTLMLHAIHLNTEEIDSLLVAYPCIPTTSGQLQYIHNLVNPNGKVACLFEQEEGRTLGGTINDFSSFENVLRLQRLGMASDMLSLEDIAKKAEAVNTIWLNDKNKAYEHIKCLLDLLKHYLDNEDSPFWEALRAIPFVPAFSPGDTTMKREVMLQRPGDVFADRCALLVNMTKPVLQLSNLKLHSSDPVLQMLGVNDNPGPEVVLQQLKEAQAQCQSLDSSVLHKMASECYKFLDHHLCDSDGDMRNVILQSAKSCAFVLVDDKFVNINCVAETARFEARPYLYALPHQFTHFRTLWEMVGVEREFSICQYMEAVRSINSKHRNRPLPVSDLSICLTILNRGIYETGKRLENCLVPNRKGILQPAHTMFYNDSPWMPVQKGVTFCHENISRVMAIHLGIKTTRHHTLMSNTVENMSPFAFQFEQQEDLTVRIRNIISAYPAKKDILKELIQNADDAGATEIHFVWDKRQHSNVKTFGEKWNALQGPALCVFNNRVFSDADLKGIQQLGEGGKHNSPGKTGKYGLGFNSVYHLTDCPAILTGDELLCISDPNQEYIESTSDISPAGIGYNLVDAFKEMYMDVYRSFLPDMFSLSEGTMFRLPLRTVAMANSSKISHESVTEQDMKELCSALSEEPEGLILFLKSISKIHVYEVDKSGDVQMIYAVEKCQTKSSIQKKEAFDECKQHALIAHTPVDQKVVYGTVISTSQKRTSKWIVAERFVRSTDGEQKMATDKLAQATVAVRFKNEPISSTHFKGEAFCSLPLPGHTGLPVHVNANFEVDSSRRNLWKEDTHSQKMKWNEYLKQKVIAPLYADLLDHLHSIFKIKQNYKTKIEQILNESYLCFFPIVSKDVNPDWHEMVHEVYRSIKERSLDVIPVFKPQTATQAAGKLSSPIKVYYFDWCSITETDPTQIPYLPREINEQINSILEDVGMRLVPLSMQKVWSSFHFAGIELDYVTPSTVQTFLRAKPLNDPSQTEKQLPLPVSQTLIKDGKRCAKLLGFCLKDLEAVEEKDIKGDPSIIHGLPLLLTKDKVLRAFNLNSPKVASLYEQVFIGHEHQFADYETNRMCISTLTKFGFVKMLTILSAAEYLKPLIEHFLQTCEADPNKKLYIPSENMLVWLKYLWRFIISQLTSSKCSRNDLTLGAVKQLYSECCILPVICPQNKQKYLQMMRDMPSVILFCSDMDVSKSMFRLGFMKLNTSFFKDMDRELYSHFSSELLDVTNSSSVLDQLYNKNILEFSQLSASELSELQSFLNSGVSKAKDKQDYQRKFKSLPLFETINHERVRIDGSKHVYVLSMTEMTRFPNLFRLPETSAIFLKNSFENMQLSQTLNIQTLSDLDYFVQFLVPVVHKLTECQTLDCLKLLLSLQHYYDFPKSRGQIVSTFKNVRLIRSSLGQLQLASYFFDDGVELFKVMLPKERFVPKTFWDEITENNPCRLCNYHPAFTSENTAVSISGSLIEGEKRDEELIWSSMAIIHVPVYKSKAIQQMLSCAGAYENPLSENVAKNLQNICLSPCQNEKTIQIRARVFQSCYAFLQMTPFKSQWLTGLPVVLVEKNKKLVRIEDVCFSLHYDNDFRPYLYKIPPELAIYKDFFTKIGVKNEPSAVQFCNVLAAVHSETNNKPNLQANQLKTVKRAVQQLFNLVKQQKECLVDIKVLYLPGVNEKLMESHKLYYNDTLFEASRLEQALPEKFVLLEKLSNCHLKKDIYVHHKLIKLLPQRLQPQMLSQITEEKVVETQMELCERNCTFSGFFEEHLSSSVFQHGLICLIRAESEGKITQEKAVEMCNNIFGRIQIVCCQSLQTELWLGKQQLPSTASETEVYVNKGQQHCIFYLLHNDMDPVGIFQVCQTLAMEINSLLGNILESNSLMACSSLIMCDNLERVRKILAKHKIPDSVEVERLHFSPPAPGTKIPEEWHDALDMSILNNFEEGEYVGYDSNGKYIYAIIVEELPRNTGQLTQRYKIDIGEEEPIEVGFLDLYQFKRETQPTPSSSLELQLVEGATPHFSQQNTRSSCTSVEEAKKEIDKSLNEVWTLPTEERKKAIKRLYLRWHPDKNLDIPLIATEAIKYLLNRIDELTKGKCRSSGSSSSSSSYSRGHTNFRDFFHQWDEEARHHRTSRERFHTGRHSYNFWTFNNNIPRPDKEEAKRWCKQAQCDLNAAHNDTEKGTTEWCLFKVHQAVEKALIAASYRNNGKHPKSSIISTMALKVSYYSPSLRSLPQLVTYVQALGVDPKTTQYPDCHPFPHIPNGQFQEANERQALDKASEILTQVEAYVNH</sequence>
<dbReference type="PROSITE" id="PS50861">
    <property type="entry name" value="AA_TRNA_LIGASE_II_GLYAB"/>
    <property type="match status" value="1"/>
</dbReference>
<dbReference type="InterPro" id="IPR036869">
    <property type="entry name" value="J_dom_sf"/>
</dbReference>
<dbReference type="GO" id="GO:0006426">
    <property type="term" value="P:glycyl-tRNA aminoacylation"/>
    <property type="evidence" value="ECO:0007669"/>
    <property type="project" value="InterPro"/>
</dbReference>
<dbReference type="InterPro" id="IPR007842">
    <property type="entry name" value="HEPN_dom"/>
</dbReference>
<dbReference type="NCBIfam" id="NF047352">
    <property type="entry name" value="P_loop_sacsin"/>
    <property type="match status" value="3"/>
</dbReference>
<dbReference type="InterPro" id="IPR036890">
    <property type="entry name" value="HATPase_C_sf"/>
</dbReference>
<dbReference type="STRING" id="409849.ENSPMGP00000000257"/>
<accession>A0A3B3Z6N1</accession>
<reference evidence="2" key="1">
    <citation type="submission" date="2025-08" db="UniProtKB">
        <authorList>
            <consortium name="Ensembl"/>
        </authorList>
    </citation>
    <scope>IDENTIFICATION</scope>
</reference>
<dbReference type="Proteomes" id="UP000261520">
    <property type="component" value="Unplaced"/>
</dbReference>
<name>A0A3B3Z6N1_9GOBI</name>
<dbReference type="Pfam" id="PF25794">
    <property type="entry name" value="SACS"/>
    <property type="match status" value="3"/>
</dbReference>
<dbReference type="SUPFAM" id="SSF81593">
    <property type="entry name" value="Nucleotidyltransferase substrate binding subunit/domain"/>
    <property type="match status" value="1"/>
</dbReference>
<evidence type="ECO:0000313" key="2">
    <source>
        <dbReference type="Ensembl" id="ENSPMGP00000000257.1"/>
    </source>
</evidence>
<dbReference type="InterPro" id="IPR006194">
    <property type="entry name" value="Gly-tRNA-synth_heterodimer"/>
</dbReference>
<dbReference type="Gene3D" id="1.10.287.110">
    <property type="entry name" value="DnaJ domain"/>
    <property type="match status" value="1"/>
</dbReference>
<dbReference type="SMART" id="SM00748">
    <property type="entry name" value="HEPN"/>
    <property type="match status" value="1"/>
</dbReference>
<keyword evidence="3" id="KW-1185">Reference proteome</keyword>
<protein>
    <recommendedName>
        <fullName evidence="1">HEPN domain-containing protein</fullName>
    </recommendedName>
</protein>
<proteinExistence type="predicted"/>
<feature type="domain" description="HEPN" evidence="1">
    <location>
        <begin position="4055"/>
        <end position="4171"/>
    </location>
</feature>
<dbReference type="Pfam" id="PF05168">
    <property type="entry name" value="HEPN"/>
    <property type="match status" value="1"/>
</dbReference>
<reference evidence="2" key="2">
    <citation type="submission" date="2025-09" db="UniProtKB">
        <authorList>
            <consortium name="Ensembl"/>
        </authorList>
    </citation>
    <scope>IDENTIFICATION</scope>
</reference>